<sequence>MSAFTSLLSSISGQPQAPQTRPSSVARPAQGAPKPTDRFRLSSSNPVVADNAVAGVKRKSEDPEPSPRFKSQKLDRTTQQTSQNVASQRPVSAGTATIYRGTARSAGPGGQPSPAVKPASRPQQTVTSSSSTSLPRAANAPSAPPSKPRGFAALLEKAKASQEATKIAATSGIKHKPKPVERVSRREREKMHKEAMQEAQKAKKAGKPTTTDRHRPAGVGDGQPNPQKKAQETSYKGTMKKSAEPLAYKGTMRAGESAQPRAKPVVKKGMGQDRYGGYASWSDLSDAEEEGEEEDYDSAASSDMEGGFDDVDREETAALRAARREDQAALEEEERHRREKLERKKRLQALNKNAAAKRRI</sequence>
<accession>A0A6J3MDL4</accession>
<feature type="compositionally biased region" description="Basic and acidic residues" evidence="3">
    <location>
        <begin position="178"/>
        <end position="196"/>
    </location>
</feature>
<evidence type="ECO:0008006" key="6">
    <source>
        <dbReference type="Google" id="ProtNLM"/>
    </source>
</evidence>
<keyword evidence="2" id="KW-0175">Coiled coil</keyword>
<dbReference type="RefSeq" id="XP_033463141.1">
    <property type="nucleotide sequence ID" value="XM_033608340.1"/>
</dbReference>
<feature type="compositionally biased region" description="Low complexity" evidence="3">
    <location>
        <begin position="127"/>
        <end position="141"/>
    </location>
</feature>
<name>A0A6J3MDL4_9PEZI</name>
<evidence type="ECO:0000256" key="3">
    <source>
        <dbReference type="SAM" id="MobiDB-lite"/>
    </source>
</evidence>
<feature type="compositionally biased region" description="Acidic residues" evidence="3">
    <location>
        <begin position="285"/>
        <end position="297"/>
    </location>
</feature>
<reference evidence="5" key="2">
    <citation type="submission" date="2020-04" db="EMBL/GenBank/DDBJ databases">
        <authorList>
            <consortium name="NCBI Genome Project"/>
        </authorList>
    </citation>
    <scope>NUCLEOTIDE SEQUENCE</scope>
    <source>
        <strain evidence="5">CBS 342.82</strain>
    </source>
</reference>
<evidence type="ECO:0000313" key="4">
    <source>
        <dbReference type="Proteomes" id="UP000504637"/>
    </source>
</evidence>
<evidence type="ECO:0000313" key="5">
    <source>
        <dbReference type="RefSeq" id="XP_033463141.1"/>
    </source>
</evidence>
<protein>
    <recommendedName>
        <fullName evidence="6">SPT2-domain-containing protein</fullName>
    </recommendedName>
</protein>
<feature type="compositionally biased region" description="Basic and acidic residues" evidence="3">
    <location>
        <begin position="58"/>
        <end position="76"/>
    </location>
</feature>
<dbReference type="GeneID" id="54366140"/>
<feature type="compositionally biased region" description="Polar residues" evidence="3">
    <location>
        <begin position="1"/>
        <end position="23"/>
    </location>
</feature>
<feature type="compositionally biased region" description="Basic and acidic residues" evidence="3">
    <location>
        <begin position="314"/>
        <end position="342"/>
    </location>
</feature>
<evidence type="ECO:0000256" key="1">
    <source>
        <dbReference type="ARBA" id="ARBA00006461"/>
    </source>
</evidence>
<dbReference type="Proteomes" id="UP000504637">
    <property type="component" value="Unplaced"/>
</dbReference>
<comment type="similarity">
    <text evidence="1">Belongs to the SPT2 family.</text>
</comment>
<gene>
    <name evidence="5" type="ORF">K489DRAFT_428529</name>
</gene>
<dbReference type="AlphaFoldDB" id="A0A6J3MDL4"/>
<dbReference type="Pfam" id="PF08243">
    <property type="entry name" value="SPT2"/>
    <property type="match status" value="1"/>
</dbReference>
<reference evidence="5" key="3">
    <citation type="submission" date="2025-08" db="UniProtKB">
        <authorList>
            <consortium name="RefSeq"/>
        </authorList>
    </citation>
    <scope>IDENTIFICATION</scope>
    <source>
        <strain evidence="5">CBS 342.82</strain>
    </source>
</reference>
<dbReference type="OrthoDB" id="5430658at2759"/>
<dbReference type="InterPro" id="IPR013256">
    <property type="entry name" value="Chromatin_SPT2"/>
</dbReference>
<organism evidence="5">
    <name type="scientific">Dissoconium aciculare CBS 342.82</name>
    <dbReference type="NCBI Taxonomy" id="1314786"/>
    <lineage>
        <taxon>Eukaryota</taxon>
        <taxon>Fungi</taxon>
        <taxon>Dikarya</taxon>
        <taxon>Ascomycota</taxon>
        <taxon>Pezizomycotina</taxon>
        <taxon>Dothideomycetes</taxon>
        <taxon>Dothideomycetidae</taxon>
        <taxon>Mycosphaerellales</taxon>
        <taxon>Dissoconiaceae</taxon>
        <taxon>Dissoconium</taxon>
    </lineage>
</organism>
<evidence type="ECO:0000256" key="2">
    <source>
        <dbReference type="ARBA" id="ARBA00023054"/>
    </source>
</evidence>
<dbReference type="SMART" id="SM00784">
    <property type="entry name" value="SPT2"/>
    <property type="match status" value="1"/>
</dbReference>
<reference evidence="5" key="1">
    <citation type="submission" date="2020-01" db="EMBL/GenBank/DDBJ databases">
        <authorList>
            <consortium name="DOE Joint Genome Institute"/>
            <person name="Haridas S."/>
            <person name="Albert R."/>
            <person name="Binder M."/>
            <person name="Bloem J."/>
            <person name="Labutti K."/>
            <person name="Salamov A."/>
            <person name="Andreopoulos B."/>
            <person name="Baker S.E."/>
            <person name="Barry K."/>
            <person name="Bills G."/>
            <person name="Bluhm B.H."/>
            <person name="Cannon C."/>
            <person name="Castanera R."/>
            <person name="Culley D.E."/>
            <person name="Daum C."/>
            <person name="Ezra D."/>
            <person name="Gonzalez J.B."/>
            <person name="Henrissat B."/>
            <person name="Kuo A."/>
            <person name="Liang C."/>
            <person name="Lipzen A."/>
            <person name="Lutzoni F."/>
            <person name="Magnuson J."/>
            <person name="Mondo S."/>
            <person name="Nolan M."/>
            <person name="Ohm R."/>
            <person name="Pangilinan J."/>
            <person name="Park H.-J."/>
            <person name="Ramirez L."/>
            <person name="Alfaro M."/>
            <person name="Sun H."/>
            <person name="Tritt A."/>
            <person name="Yoshinaga Y."/>
            <person name="Zwiers L.-H."/>
            <person name="Turgeon B.G."/>
            <person name="Goodwin S.B."/>
            <person name="Spatafora J.W."/>
            <person name="Crous P.W."/>
            <person name="Grigoriev I.V."/>
        </authorList>
    </citation>
    <scope>NUCLEOTIDE SEQUENCE</scope>
    <source>
        <strain evidence="5">CBS 342.82</strain>
    </source>
</reference>
<feature type="compositionally biased region" description="Polar residues" evidence="3">
    <location>
        <begin position="224"/>
        <end position="236"/>
    </location>
</feature>
<keyword evidence="4" id="KW-1185">Reference proteome</keyword>
<feature type="compositionally biased region" description="Polar residues" evidence="3">
    <location>
        <begin position="77"/>
        <end position="90"/>
    </location>
</feature>
<feature type="region of interest" description="Disordered" evidence="3">
    <location>
        <begin position="1"/>
        <end position="360"/>
    </location>
</feature>
<proteinExistence type="inferred from homology"/>